<proteinExistence type="predicted"/>
<keyword evidence="2" id="KW-1185">Reference proteome</keyword>
<dbReference type="EMBL" id="JAUSRB010000002">
    <property type="protein sequence ID" value="MDP9869318.1"/>
    <property type="molecule type" value="Genomic_DNA"/>
</dbReference>
<dbReference type="Proteomes" id="UP001230426">
    <property type="component" value="Unassembled WGS sequence"/>
</dbReference>
<protein>
    <submittedName>
        <fullName evidence="1">Uncharacterized protein</fullName>
    </submittedName>
</protein>
<name>A0ABT9RJQ5_9ACTN</name>
<organism evidence="1 2">
    <name type="scientific">Streptosporangium brasiliense</name>
    <dbReference type="NCBI Taxonomy" id="47480"/>
    <lineage>
        <taxon>Bacteria</taxon>
        <taxon>Bacillati</taxon>
        <taxon>Actinomycetota</taxon>
        <taxon>Actinomycetes</taxon>
        <taxon>Streptosporangiales</taxon>
        <taxon>Streptosporangiaceae</taxon>
        <taxon>Streptosporangium</taxon>
    </lineage>
</organism>
<accession>A0ABT9RJQ5</accession>
<sequence>MTVRLYGYRRPAERSVPIGEPAPNAMVATEPA</sequence>
<gene>
    <name evidence="1" type="ORF">J2S55_008584</name>
</gene>
<comment type="caution">
    <text evidence="1">The sequence shown here is derived from an EMBL/GenBank/DDBJ whole genome shotgun (WGS) entry which is preliminary data.</text>
</comment>
<evidence type="ECO:0000313" key="1">
    <source>
        <dbReference type="EMBL" id="MDP9869318.1"/>
    </source>
</evidence>
<reference evidence="1 2" key="1">
    <citation type="submission" date="2023-07" db="EMBL/GenBank/DDBJ databases">
        <title>Sequencing the genomes of 1000 actinobacteria strains.</title>
        <authorList>
            <person name="Klenk H.-P."/>
        </authorList>
    </citation>
    <scope>NUCLEOTIDE SEQUENCE [LARGE SCALE GENOMIC DNA]</scope>
    <source>
        <strain evidence="1 2">DSM 44109</strain>
    </source>
</reference>
<evidence type="ECO:0000313" key="2">
    <source>
        <dbReference type="Proteomes" id="UP001230426"/>
    </source>
</evidence>